<evidence type="ECO:0000313" key="7">
    <source>
        <dbReference type="EMBL" id="MBP2321182.1"/>
    </source>
</evidence>
<accession>A0ABS4T9S5</accession>
<dbReference type="Gene3D" id="1.25.40.10">
    <property type="entry name" value="Tetratricopeptide repeat domain"/>
    <property type="match status" value="3"/>
</dbReference>
<dbReference type="Pfam" id="PF03704">
    <property type="entry name" value="BTAD"/>
    <property type="match status" value="1"/>
</dbReference>
<evidence type="ECO:0000256" key="5">
    <source>
        <dbReference type="PROSITE-ProRule" id="PRU01091"/>
    </source>
</evidence>
<evidence type="ECO:0000256" key="3">
    <source>
        <dbReference type="ARBA" id="ARBA00023125"/>
    </source>
</evidence>
<name>A0ABS4T9S5_9PSEU</name>
<dbReference type="SMART" id="SM00028">
    <property type="entry name" value="TPR"/>
    <property type="match status" value="5"/>
</dbReference>
<feature type="DNA-binding region" description="OmpR/PhoB-type" evidence="5">
    <location>
        <begin position="1"/>
        <end position="98"/>
    </location>
</feature>
<dbReference type="PANTHER" id="PTHR35807:SF1">
    <property type="entry name" value="TRANSCRIPTIONAL REGULATOR REDD"/>
    <property type="match status" value="1"/>
</dbReference>
<keyword evidence="2" id="KW-0805">Transcription regulation</keyword>
<dbReference type="Gene3D" id="1.10.10.10">
    <property type="entry name" value="Winged helix-like DNA-binding domain superfamily/Winged helix DNA-binding domain"/>
    <property type="match status" value="1"/>
</dbReference>
<dbReference type="CDD" id="cd15831">
    <property type="entry name" value="BTAD"/>
    <property type="match status" value="1"/>
</dbReference>
<dbReference type="InterPro" id="IPR027417">
    <property type="entry name" value="P-loop_NTPase"/>
</dbReference>
<dbReference type="InterPro" id="IPR019734">
    <property type="entry name" value="TPR_rpt"/>
</dbReference>
<proteinExistence type="inferred from homology"/>
<gene>
    <name evidence="7" type="ORF">JOF56_001567</name>
</gene>
<dbReference type="InterPro" id="IPR036388">
    <property type="entry name" value="WH-like_DNA-bd_sf"/>
</dbReference>
<evidence type="ECO:0000259" key="6">
    <source>
        <dbReference type="PROSITE" id="PS51755"/>
    </source>
</evidence>
<dbReference type="InterPro" id="IPR005158">
    <property type="entry name" value="BTAD"/>
</dbReference>
<evidence type="ECO:0000256" key="4">
    <source>
        <dbReference type="ARBA" id="ARBA00023163"/>
    </source>
</evidence>
<dbReference type="SUPFAM" id="SSF48452">
    <property type="entry name" value="TPR-like"/>
    <property type="match status" value="2"/>
</dbReference>
<evidence type="ECO:0000256" key="2">
    <source>
        <dbReference type="ARBA" id="ARBA00023015"/>
    </source>
</evidence>
<comment type="caution">
    <text evidence="7">The sequence shown here is derived from an EMBL/GenBank/DDBJ whole genome shotgun (WGS) entry which is preliminary data.</text>
</comment>
<dbReference type="Pfam" id="PF00486">
    <property type="entry name" value="Trans_reg_C"/>
    <property type="match status" value="1"/>
</dbReference>
<dbReference type="Pfam" id="PF13424">
    <property type="entry name" value="TPR_12"/>
    <property type="match status" value="1"/>
</dbReference>
<reference evidence="7 8" key="1">
    <citation type="submission" date="2021-03" db="EMBL/GenBank/DDBJ databases">
        <title>Sequencing the genomes of 1000 actinobacteria strains.</title>
        <authorList>
            <person name="Klenk H.-P."/>
        </authorList>
    </citation>
    <scope>NUCLEOTIDE SEQUENCE [LARGE SCALE GENOMIC DNA]</scope>
    <source>
        <strain evidence="7 8">DSM 46670</strain>
    </source>
</reference>
<dbReference type="EMBL" id="JAGINW010000001">
    <property type="protein sequence ID" value="MBP2321182.1"/>
    <property type="molecule type" value="Genomic_DNA"/>
</dbReference>
<keyword evidence="4" id="KW-0804">Transcription</keyword>
<dbReference type="SUPFAM" id="SSF46894">
    <property type="entry name" value="C-terminal effector domain of the bipartite response regulators"/>
    <property type="match status" value="1"/>
</dbReference>
<evidence type="ECO:0000313" key="8">
    <source>
        <dbReference type="Proteomes" id="UP001519332"/>
    </source>
</evidence>
<dbReference type="PANTHER" id="PTHR35807">
    <property type="entry name" value="TRANSCRIPTIONAL REGULATOR REDD-RELATED"/>
    <property type="match status" value="1"/>
</dbReference>
<dbReference type="InterPro" id="IPR011990">
    <property type="entry name" value="TPR-like_helical_dom_sf"/>
</dbReference>
<feature type="domain" description="OmpR/PhoB-type" evidence="6">
    <location>
        <begin position="1"/>
        <end position="98"/>
    </location>
</feature>
<keyword evidence="3 5" id="KW-0238">DNA-binding</keyword>
<protein>
    <submittedName>
        <fullName evidence="7">DNA-binding SARP family transcriptional activator</fullName>
    </submittedName>
</protein>
<dbReference type="Gene3D" id="3.40.50.300">
    <property type="entry name" value="P-loop containing nucleotide triphosphate hydrolases"/>
    <property type="match status" value="1"/>
</dbReference>
<dbReference type="PROSITE" id="PS51755">
    <property type="entry name" value="OMPR_PHOB"/>
    <property type="match status" value="1"/>
</dbReference>
<comment type="similarity">
    <text evidence="1">Belongs to the AfsR/DnrI/RedD regulatory family.</text>
</comment>
<evidence type="ECO:0000256" key="1">
    <source>
        <dbReference type="ARBA" id="ARBA00005820"/>
    </source>
</evidence>
<dbReference type="Proteomes" id="UP001519332">
    <property type="component" value="Unassembled WGS sequence"/>
</dbReference>
<organism evidence="7 8">
    <name type="scientific">Kibdelosporangium banguiense</name>
    <dbReference type="NCBI Taxonomy" id="1365924"/>
    <lineage>
        <taxon>Bacteria</taxon>
        <taxon>Bacillati</taxon>
        <taxon>Actinomycetota</taxon>
        <taxon>Actinomycetes</taxon>
        <taxon>Pseudonocardiales</taxon>
        <taxon>Pseudonocardiaceae</taxon>
        <taxon>Kibdelosporangium</taxon>
    </lineage>
</organism>
<keyword evidence="8" id="KW-1185">Reference proteome</keyword>
<dbReference type="GO" id="GO:0003677">
    <property type="term" value="F:DNA binding"/>
    <property type="evidence" value="ECO:0007669"/>
    <property type="project" value="UniProtKB-KW"/>
</dbReference>
<dbReference type="PRINTS" id="PR00364">
    <property type="entry name" value="DISEASERSIST"/>
</dbReference>
<sequence length="904" mass="97537">MEFGLLGAVVAHGPDGTVQIGHSRQSSVLAALLFDANRPVSADQLLDRVWGDRPPQTARGTLSTYLTRLRQALAPVPIERNSGGYQITVEPGALDLDRFTDLITRARDTRDDQLAARTYELAFDLWRGEPLPGLDTPWANDMRALLHRQRYAAELDYTDVRLRLSEHGSVLAELTTRAARHPLDERLAGQLILAQYRSGRLADAVEYYQQFQQRLTDELGADPGPQLRELHQRILAADEIVLAPEPGNRPRPPRQLPAPPRPFTGRAAELIHLSDRLDSDASTVVISAIGGGGGIGKTSLALHWAHLHADRFPDGQLFVNLRGFDPSSEPTPPTTALRGFLAALGVAPKDIPADHDAQAGLYRSLVADRQMLVVLDNAADTAQVVPLLAGSPAVLTLVTSRRPLTGLIVTHGAQAVPLDVLTSEEAHDLLAGRLGRARLAAEPAAVAQLVQHCGGLPLALGIVAARAIVSGLPLAELAEQLAAHRLDVLDAGEANLNLRAVFALSHRALAPETARLACLLGVAPGPDIAVVAVDVLTGQNAAGMLAELEAAHLVTQATPGRYRMHDLVRLDAVERAAALPADVRETALHRLINYYITTAQAADRLLAPARPPVELTEPGDPLIPLHDQAEAMAWMTPELACLTAAQQLAADLGWHSKVWELSLVTDTFRSRRGALAEHLSVLRAAVAATEAAGDLRIQTRLHANFGQVTARAGMLTESVRSLERVAELATRTGDIVMRAHAHNSMAESWGHQGDNHRALHHASQALALYRAAGNQRFEANALNQTGWVLALLGHYDEARTNCEAGLKLQHELGSVTGEIQDSLGYIEEHSGRFAEAVSWYREAIAVFEVVGDTYNIATTLIQLGRACAAIGHTADAEAAWRRALQLCRAQQRRNDVANLERLLG</sequence>
<dbReference type="SMART" id="SM01043">
    <property type="entry name" value="BTAD"/>
    <property type="match status" value="1"/>
</dbReference>
<dbReference type="SMART" id="SM00862">
    <property type="entry name" value="Trans_reg_C"/>
    <property type="match status" value="1"/>
</dbReference>
<dbReference type="SUPFAM" id="SSF52540">
    <property type="entry name" value="P-loop containing nucleoside triphosphate hydrolases"/>
    <property type="match status" value="1"/>
</dbReference>
<dbReference type="InterPro" id="IPR051677">
    <property type="entry name" value="AfsR-DnrI-RedD_regulator"/>
</dbReference>
<dbReference type="InterPro" id="IPR001867">
    <property type="entry name" value="OmpR/PhoB-type_DNA-bd"/>
</dbReference>
<dbReference type="RefSeq" id="WP_209635891.1">
    <property type="nucleotide sequence ID" value="NZ_JAGINW010000001.1"/>
</dbReference>
<dbReference type="InterPro" id="IPR016032">
    <property type="entry name" value="Sig_transdc_resp-reg_C-effctor"/>
</dbReference>